<keyword evidence="2" id="KW-1185">Reference proteome</keyword>
<evidence type="ECO:0000313" key="1">
    <source>
        <dbReference type="EMBL" id="TPX57437.1"/>
    </source>
</evidence>
<sequence>MRHLGYDLLGLFRLVDLDSLKRVIMHLYRNLKRFPGDLPKILVCFRDLGMNHAGYVEEYKDRLLKLDNRYLPQEVNLDSLTHIANLILIFNAGFSHPTILESMPNYTFRQVYFLNAKYPQCFPKMEDFDHPMERGQATNELMNPTSMTTLSNMDFVCETFNSVTRDAQDLLTALEFRACIEMLDGFGRQLHKICRLEPDMHMAVFAKGCIQAFKLTATIQSLVFQTTETRSFTSPCIEQCAELSRTCFSLFNLTRALLSVFLGLEVSTSRALVESGILAQAGAAFAAVKGGDGGLEYLNSQEHLQLINKIKNGTTAIPPTTSDTSAVHLEILKSCISSYKLPKIQVARWIRFFNGTVTCTVEHGLPATLECAQYIPVPVQFEGSVQNWRRSGGSWKDGSVAVLVELSNLKQIVVPLDSECLEPVGTYEARFSFSTKLVLGDSKYVKCKLIQSHDPSTLPASMFEEWTLRPTSALFTRAVCHDSTCASVLQMGETWYPYWNPLAQ</sequence>
<dbReference type="PANTHER" id="PTHR20938:SF0">
    <property type="entry name" value="INTEGRATOR COMPLEX SUBUNIT 4"/>
    <property type="match status" value="1"/>
</dbReference>
<name>A0A507E243_9FUNG</name>
<dbReference type="STRING" id="246404.A0A507E243"/>
<evidence type="ECO:0000313" key="2">
    <source>
        <dbReference type="Proteomes" id="UP000320333"/>
    </source>
</evidence>
<reference evidence="1 2" key="1">
    <citation type="journal article" date="2019" name="Sci. Rep.">
        <title>Comparative genomics of chytrid fungi reveal insights into the obligate biotrophic and pathogenic lifestyle of Synchytrium endobioticum.</title>
        <authorList>
            <person name="van de Vossenberg B.T.L.H."/>
            <person name="Warris S."/>
            <person name="Nguyen H.D.T."/>
            <person name="van Gent-Pelzer M.P.E."/>
            <person name="Joly D.L."/>
            <person name="van de Geest H.C."/>
            <person name="Bonants P.J.M."/>
            <person name="Smith D.S."/>
            <person name="Levesque C.A."/>
            <person name="van der Lee T.A.J."/>
        </authorList>
    </citation>
    <scope>NUCLEOTIDE SEQUENCE [LARGE SCALE GENOMIC DNA]</scope>
    <source>
        <strain evidence="1 2">CBS 675.73</strain>
    </source>
</reference>
<dbReference type="OrthoDB" id="18190at2759"/>
<dbReference type="EMBL" id="QEAP01000768">
    <property type="protein sequence ID" value="TPX57437.1"/>
    <property type="molecule type" value="Genomic_DNA"/>
</dbReference>
<proteinExistence type="predicted"/>
<dbReference type="PANTHER" id="PTHR20938">
    <property type="entry name" value="INTEGRATOR COMPLEX SUBUNIT 4"/>
    <property type="match status" value="1"/>
</dbReference>
<accession>A0A507E243</accession>
<gene>
    <name evidence="1" type="ORF">CcCBS67573_g09253</name>
</gene>
<protein>
    <submittedName>
        <fullName evidence="1">Uncharacterized protein</fullName>
    </submittedName>
</protein>
<comment type="caution">
    <text evidence="1">The sequence shown here is derived from an EMBL/GenBank/DDBJ whole genome shotgun (WGS) entry which is preliminary data.</text>
</comment>
<dbReference type="Proteomes" id="UP000320333">
    <property type="component" value="Unassembled WGS sequence"/>
</dbReference>
<dbReference type="AlphaFoldDB" id="A0A507E243"/>
<organism evidence="1 2">
    <name type="scientific">Chytriomyces confervae</name>
    <dbReference type="NCBI Taxonomy" id="246404"/>
    <lineage>
        <taxon>Eukaryota</taxon>
        <taxon>Fungi</taxon>
        <taxon>Fungi incertae sedis</taxon>
        <taxon>Chytridiomycota</taxon>
        <taxon>Chytridiomycota incertae sedis</taxon>
        <taxon>Chytridiomycetes</taxon>
        <taxon>Chytridiales</taxon>
        <taxon>Chytriomycetaceae</taxon>
        <taxon>Chytriomyces</taxon>
    </lineage>
</organism>